<name>A0ABU5WLL6_9BURK</name>
<keyword evidence="2" id="KW-1185">Reference proteome</keyword>
<sequence>MSGASTGARHIDREALAAHLLRAKLDGNDLINVDRVLAHSLPADFLAGNA</sequence>
<organism evidence="1 2">
    <name type="scientific">Burkholderia anthinoferrum</name>
    <dbReference type="NCBI Taxonomy" id="3090833"/>
    <lineage>
        <taxon>Bacteria</taxon>
        <taxon>Pseudomonadati</taxon>
        <taxon>Pseudomonadota</taxon>
        <taxon>Betaproteobacteria</taxon>
        <taxon>Burkholderiales</taxon>
        <taxon>Burkholderiaceae</taxon>
        <taxon>Burkholderia</taxon>
    </lineage>
</organism>
<gene>
    <name evidence="1" type="ORF">SB593_13010</name>
</gene>
<evidence type="ECO:0000313" key="2">
    <source>
        <dbReference type="Proteomes" id="UP001304467"/>
    </source>
</evidence>
<protein>
    <submittedName>
        <fullName evidence="1">Uncharacterized protein</fullName>
    </submittedName>
</protein>
<comment type="caution">
    <text evidence="1">The sequence shown here is derived from an EMBL/GenBank/DDBJ whole genome shotgun (WGS) entry which is preliminary data.</text>
</comment>
<proteinExistence type="predicted"/>
<dbReference type="Proteomes" id="UP001304467">
    <property type="component" value="Unassembled WGS sequence"/>
</dbReference>
<evidence type="ECO:0000313" key="1">
    <source>
        <dbReference type="EMBL" id="MEB2579871.1"/>
    </source>
</evidence>
<dbReference type="RefSeq" id="WP_179231788.1">
    <property type="nucleotide sequence ID" value="NZ_JAWRKY010000004.1"/>
</dbReference>
<reference evidence="1 2" key="1">
    <citation type="journal article" date="2023" name="Front. Microbiol.">
        <title>Genomic analyses of Burkholderia respiratory isolates indicates two evolutionarily distinct B. anthina clades.</title>
        <authorList>
            <person name="Pham A."/>
            <person name="Volmer J.G."/>
            <person name="Chambers D.C."/>
            <person name="Smith D.J."/>
            <person name="Reid D.W."/>
            <person name="Burr L."/>
            <person name="Wells T.J."/>
        </authorList>
    </citation>
    <scope>NUCLEOTIDE SEQUENCE [LARGE SCALE GENOMIC DNA]</scope>
    <source>
        <strain evidence="1 2">BCCIQ07A</strain>
    </source>
</reference>
<dbReference type="EMBL" id="JAWRLE010000017">
    <property type="protein sequence ID" value="MEB2579871.1"/>
    <property type="molecule type" value="Genomic_DNA"/>
</dbReference>
<accession>A0ABU5WLL6</accession>